<dbReference type="AlphaFoldDB" id="A0A0G4EJ12"/>
<sequence>MCACDLCVKRQTESVTATPAERQTSCTVVLNAKTVSRRHYSPRSQSAGKRTMNGISDALLERVASHLVPRALASLSMASRRCARVRRTDLWREHFDGEARRWDLSAQVEGSEGEAVIFCLDGASVFHVLKVLSLERHLAALRLGDVVCFGNYRDSGAAIVTEDFTLIENPDHGGEGFLTVPLRVTRLFPDPLAKYRHIRVCTMEFAPSSPALCALLRAPSPLPSADSFAALRAVEYHLVWSMEADKQVEDGGPTQAAAGVGAVLRGAPDLVLEVRLVDDSVVQKRFVIEAGVVDAVREWLGALTE</sequence>
<protein>
    <recommendedName>
        <fullName evidence="3">F-box domain-containing protein</fullName>
    </recommendedName>
</protein>
<accession>A0A0G4EJ12</accession>
<dbReference type="OrthoDB" id="9985567at2759"/>
<dbReference type="VEuPathDB" id="CryptoDB:Vbra_7671"/>
<organism evidence="1 2">
    <name type="scientific">Vitrella brassicaformis (strain CCMP3155)</name>
    <dbReference type="NCBI Taxonomy" id="1169540"/>
    <lineage>
        <taxon>Eukaryota</taxon>
        <taxon>Sar</taxon>
        <taxon>Alveolata</taxon>
        <taxon>Colpodellida</taxon>
        <taxon>Vitrellaceae</taxon>
        <taxon>Vitrella</taxon>
    </lineage>
</organism>
<name>A0A0G4EJ12_VITBC</name>
<evidence type="ECO:0000313" key="2">
    <source>
        <dbReference type="Proteomes" id="UP000041254"/>
    </source>
</evidence>
<reference evidence="1 2" key="1">
    <citation type="submission" date="2014-11" db="EMBL/GenBank/DDBJ databases">
        <authorList>
            <person name="Zhu J."/>
            <person name="Qi W."/>
            <person name="Song R."/>
        </authorList>
    </citation>
    <scope>NUCLEOTIDE SEQUENCE [LARGE SCALE GENOMIC DNA]</scope>
</reference>
<gene>
    <name evidence="1" type="ORF">Vbra_7671</name>
</gene>
<evidence type="ECO:0008006" key="3">
    <source>
        <dbReference type="Google" id="ProtNLM"/>
    </source>
</evidence>
<dbReference type="Proteomes" id="UP000041254">
    <property type="component" value="Unassembled WGS sequence"/>
</dbReference>
<dbReference type="EMBL" id="CDMY01000243">
    <property type="protein sequence ID" value="CEL96691.1"/>
    <property type="molecule type" value="Genomic_DNA"/>
</dbReference>
<proteinExistence type="predicted"/>
<keyword evidence="2" id="KW-1185">Reference proteome</keyword>
<dbReference type="InParanoid" id="A0A0G4EJ12"/>
<evidence type="ECO:0000313" key="1">
    <source>
        <dbReference type="EMBL" id="CEL96691.1"/>
    </source>
</evidence>